<evidence type="ECO:0000256" key="5">
    <source>
        <dbReference type="ARBA" id="ARBA00022722"/>
    </source>
</evidence>
<sequence length="250" mass="27176">MINVYDAGKFGNIVTKAVSGALRRFGIDADSVEVEIGFIDAERMRATNAEARGADSVTDVLSFPALEVKLPFAAEDYPDDRDPETGAVMLGEIYICPERAFAQAAEYGHSLSREAAFLSVHGMLHLLGFDHEDEAEREEMEKLQDEILDSEGITRDYEDGLTAEDAFCDEETGDTEGGNEREIAERSGVAVILGRPNAGKSTLINAIVGEKVAIVSWKPQTTRNRIIGVYNAPGLQIAFADTPGIHKPKN</sequence>
<keyword evidence="7" id="KW-0547">Nucleotide-binding</keyword>
<keyword evidence="3" id="KW-0690">Ribosome biogenesis</keyword>
<keyword evidence="5" id="KW-0540">Nuclease</keyword>
<dbReference type="InterPro" id="IPR002036">
    <property type="entry name" value="YbeY"/>
</dbReference>
<keyword evidence="9" id="KW-0378">Hydrolase</keyword>
<evidence type="ECO:0000256" key="6">
    <source>
        <dbReference type="ARBA" id="ARBA00022723"/>
    </source>
</evidence>
<evidence type="ECO:0000259" key="13">
    <source>
        <dbReference type="PROSITE" id="PS51713"/>
    </source>
</evidence>
<dbReference type="Proteomes" id="UP000727857">
    <property type="component" value="Unassembled WGS sequence"/>
</dbReference>
<feature type="non-terminal residue" evidence="14">
    <location>
        <position position="250"/>
    </location>
</feature>
<evidence type="ECO:0000256" key="7">
    <source>
        <dbReference type="ARBA" id="ARBA00022741"/>
    </source>
</evidence>
<dbReference type="InterPro" id="IPR006073">
    <property type="entry name" value="GTP-bd"/>
</dbReference>
<dbReference type="GO" id="GO:0004519">
    <property type="term" value="F:endonuclease activity"/>
    <property type="evidence" value="ECO:0007669"/>
    <property type="project" value="UniProtKB-KW"/>
</dbReference>
<evidence type="ECO:0000256" key="4">
    <source>
        <dbReference type="ARBA" id="ARBA00022552"/>
    </source>
</evidence>
<dbReference type="AlphaFoldDB" id="A0A940ID36"/>
<dbReference type="EMBL" id="JADINF010000101">
    <property type="protein sequence ID" value="MBO8424151.1"/>
    <property type="molecule type" value="Genomic_DNA"/>
</dbReference>
<reference evidence="14" key="1">
    <citation type="submission" date="2020-10" db="EMBL/GenBank/DDBJ databases">
        <authorList>
            <person name="Gilroy R."/>
        </authorList>
    </citation>
    <scope>NUCLEOTIDE SEQUENCE</scope>
    <source>
        <strain evidence="14">517</strain>
    </source>
</reference>
<evidence type="ECO:0000256" key="1">
    <source>
        <dbReference type="ARBA" id="ARBA00001947"/>
    </source>
</evidence>
<evidence type="ECO:0000256" key="2">
    <source>
        <dbReference type="ARBA" id="ARBA00010875"/>
    </source>
</evidence>
<dbReference type="SUPFAM" id="SSF55486">
    <property type="entry name" value="Metalloproteases ('zincins'), catalytic domain"/>
    <property type="match status" value="1"/>
</dbReference>
<evidence type="ECO:0000256" key="11">
    <source>
        <dbReference type="ARBA" id="ARBA00023134"/>
    </source>
</evidence>
<dbReference type="InterPro" id="IPR030388">
    <property type="entry name" value="G_ERA_dom"/>
</dbReference>
<evidence type="ECO:0000256" key="9">
    <source>
        <dbReference type="ARBA" id="ARBA00022801"/>
    </source>
</evidence>
<comment type="similarity">
    <text evidence="12">Belongs to the TRAFAC class TrmE-Era-EngA-EngB-Septin-like GTPase superfamily. Era GTPase family.</text>
</comment>
<dbReference type="PRINTS" id="PR00326">
    <property type="entry name" value="GTP1OBG"/>
</dbReference>
<dbReference type="PANTHER" id="PTHR46986">
    <property type="entry name" value="ENDORIBONUCLEASE YBEY, CHLOROPLASTIC"/>
    <property type="match status" value="1"/>
</dbReference>
<keyword evidence="6" id="KW-0479">Metal-binding</keyword>
<gene>
    <name evidence="14" type="primary">ybeY</name>
    <name evidence="14" type="ORF">IAB16_03960</name>
</gene>
<evidence type="ECO:0000313" key="14">
    <source>
        <dbReference type="EMBL" id="MBO8424151.1"/>
    </source>
</evidence>
<dbReference type="GO" id="GO:0046872">
    <property type="term" value="F:metal ion binding"/>
    <property type="evidence" value="ECO:0007669"/>
    <property type="project" value="UniProtKB-KW"/>
</dbReference>
<feature type="domain" description="Era-type G" evidence="13">
    <location>
        <begin position="186"/>
        <end position="250"/>
    </location>
</feature>
<proteinExistence type="inferred from homology"/>
<evidence type="ECO:0000313" key="15">
    <source>
        <dbReference type="Proteomes" id="UP000727857"/>
    </source>
</evidence>
<dbReference type="InterPro" id="IPR027417">
    <property type="entry name" value="P-loop_NTPase"/>
</dbReference>
<dbReference type="GO" id="GO:0006364">
    <property type="term" value="P:rRNA processing"/>
    <property type="evidence" value="ECO:0007669"/>
    <property type="project" value="UniProtKB-KW"/>
</dbReference>
<comment type="caution">
    <text evidence="12">Lacks conserved residue(s) required for the propagation of feature annotation.</text>
</comment>
<dbReference type="InterPro" id="IPR005225">
    <property type="entry name" value="Small_GTP-bd"/>
</dbReference>
<evidence type="ECO:0000256" key="10">
    <source>
        <dbReference type="ARBA" id="ARBA00022833"/>
    </source>
</evidence>
<dbReference type="GO" id="GO:0005525">
    <property type="term" value="F:GTP binding"/>
    <property type="evidence" value="ECO:0007669"/>
    <property type="project" value="UniProtKB-KW"/>
</dbReference>
<evidence type="ECO:0000256" key="3">
    <source>
        <dbReference type="ARBA" id="ARBA00022517"/>
    </source>
</evidence>
<comment type="caution">
    <text evidence="14">The sequence shown here is derived from an EMBL/GenBank/DDBJ whole genome shotgun (WGS) entry which is preliminary data.</text>
</comment>
<comment type="cofactor">
    <cofactor evidence="1">
        <name>Zn(2+)</name>
        <dbReference type="ChEBI" id="CHEBI:29105"/>
    </cofactor>
</comment>
<accession>A0A940ID36</accession>
<protein>
    <submittedName>
        <fullName evidence="14">rRNA maturation RNase YbeY</fullName>
    </submittedName>
</protein>
<dbReference type="Gene3D" id="3.40.50.300">
    <property type="entry name" value="P-loop containing nucleotide triphosphate hydrolases"/>
    <property type="match status" value="1"/>
</dbReference>
<dbReference type="GO" id="GO:0004222">
    <property type="term" value="F:metalloendopeptidase activity"/>
    <property type="evidence" value="ECO:0007669"/>
    <property type="project" value="InterPro"/>
</dbReference>
<evidence type="ECO:0000256" key="12">
    <source>
        <dbReference type="PROSITE-ProRule" id="PRU01050"/>
    </source>
</evidence>
<dbReference type="SUPFAM" id="SSF52540">
    <property type="entry name" value="P-loop containing nucleoside triphosphate hydrolases"/>
    <property type="match status" value="1"/>
</dbReference>
<keyword evidence="4" id="KW-0698">rRNA processing</keyword>
<dbReference type="HAMAP" id="MF_00009">
    <property type="entry name" value="Endoribonucl_YbeY"/>
    <property type="match status" value="1"/>
</dbReference>
<reference evidence="14" key="2">
    <citation type="journal article" date="2021" name="PeerJ">
        <title>Extensive microbial diversity within the chicken gut microbiome revealed by metagenomics and culture.</title>
        <authorList>
            <person name="Gilroy R."/>
            <person name="Ravi A."/>
            <person name="Getino M."/>
            <person name="Pursley I."/>
            <person name="Horton D.L."/>
            <person name="Alikhan N.F."/>
            <person name="Baker D."/>
            <person name="Gharbi K."/>
            <person name="Hall N."/>
            <person name="Watson M."/>
            <person name="Adriaenssens E.M."/>
            <person name="Foster-Nyarko E."/>
            <person name="Jarju S."/>
            <person name="Secka A."/>
            <person name="Antonio M."/>
            <person name="Oren A."/>
            <person name="Chaudhuri R.R."/>
            <person name="La Ragione R."/>
            <person name="Hildebrand F."/>
            <person name="Pallen M.J."/>
        </authorList>
    </citation>
    <scope>NUCLEOTIDE SEQUENCE</scope>
    <source>
        <strain evidence="14">517</strain>
    </source>
</reference>
<dbReference type="Pfam" id="PF01926">
    <property type="entry name" value="MMR_HSR1"/>
    <property type="match status" value="1"/>
</dbReference>
<comment type="similarity">
    <text evidence="2">Belongs to the endoribonuclease YbeY family.</text>
</comment>
<keyword evidence="10" id="KW-0862">Zinc</keyword>
<name>A0A940ID36_9FIRM</name>
<dbReference type="NCBIfam" id="TIGR00043">
    <property type="entry name" value="rRNA maturation RNase YbeY"/>
    <property type="match status" value="1"/>
</dbReference>
<dbReference type="PANTHER" id="PTHR46986:SF1">
    <property type="entry name" value="ENDORIBONUCLEASE YBEY, CHLOROPLASTIC"/>
    <property type="match status" value="1"/>
</dbReference>
<keyword evidence="11" id="KW-0342">GTP-binding</keyword>
<dbReference type="PROSITE" id="PS01306">
    <property type="entry name" value="UPF0054"/>
    <property type="match status" value="1"/>
</dbReference>
<dbReference type="PROSITE" id="PS51713">
    <property type="entry name" value="G_ERA"/>
    <property type="match status" value="1"/>
</dbReference>
<organism evidence="14 15">
    <name type="scientific">Candidatus Stercoripulliclostridium pullicola</name>
    <dbReference type="NCBI Taxonomy" id="2840953"/>
    <lineage>
        <taxon>Bacteria</taxon>
        <taxon>Bacillati</taxon>
        <taxon>Bacillota</taxon>
        <taxon>Clostridia</taxon>
        <taxon>Eubacteriales</taxon>
        <taxon>Candidatus Stercoripulliclostridium</taxon>
    </lineage>
</organism>
<dbReference type="Gene3D" id="3.40.390.30">
    <property type="entry name" value="Metalloproteases ('zincins'), catalytic domain"/>
    <property type="match status" value="1"/>
</dbReference>
<dbReference type="Pfam" id="PF02130">
    <property type="entry name" value="YbeY"/>
    <property type="match status" value="1"/>
</dbReference>
<evidence type="ECO:0000256" key="8">
    <source>
        <dbReference type="ARBA" id="ARBA00022759"/>
    </source>
</evidence>
<keyword evidence="8" id="KW-0255">Endonuclease</keyword>
<dbReference type="InterPro" id="IPR023091">
    <property type="entry name" value="MetalPrtase_cat_dom_sf_prd"/>
</dbReference>
<dbReference type="NCBIfam" id="TIGR00231">
    <property type="entry name" value="small_GTP"/>
    <property type="match status" value="1"/>
</dbReference>
<dbReference type="InterPro" id="IPR020549">
    <property type="entry name" value="YbeY_CS"/>
</dbReference>